<proteinExistence type="predicted"/>
<reference evidence="2" key="1">
    <citation type="submission" date="2021-08" db="EMBL/GenBank/DDBJ databases">
        <authorList>
            <person name="Misof B."/>
            <person name="Oliver O."/>
            <person name="Podsiadlowski L."/>
            <person name="Donath A."/>
            <person name="Peters R."/>
            <person name="Mayer C."/>
            <person name="Rust J."/>
            <person name="Gunkel S."/>
            <person name="Lesny P."/>
            <person name="Martin S."/>
            <person name="Oeyen J.P."/>
            <person name="Petersen M."/>
            <person name="Panagiotis P."/>
            <person name="Wilbrandt J."/>
            <person name="Tanja T."/>
        </authorList>
    </citation>
    <scope>NUCLEOTIDE SEQUENCE</scope>
    <source>
        <strain evidence="2">GBR_01_08_01A</strain>
        <tissue evidence="2">Thorax + abdomen</tissue>
    </source>
</reference>
<feature type="compositionally biased region" description="Basic and acidic residues" evidence="1">
    <location>
        <begin position="415"/>
        <end position="432"/>
    </location>
</feature>
<feature type="compositionally biased region" description="Basic and acidic residues" evidence="1">
    <location>
        <begin position="618"/>
        <end position="682"/>
    </location>
</feature>
<accession>A0AAD9VS89</accession>
<protein>
    <submittedName>
        <fullName evidence="2">Uncharacterized protein</fullName>
    </submittedName>
</protein>
<feature type="compositionally biased region" description="Basic and acidic residues" evidence="1">
    <location>
        <begin position="572"/>
        <end position="586"/>
    </location>
</feature>
<comment type="caution">
    <text evidence="2">The sequence shown here is derived from an EMBL/GenBank/DDBJ whole genome shotgun (WGS) entry which is preliminary data.</text>
</comment>
<evidence type="ECO:0000256" key="1">
    <source>
        <dbReference type="SAM" id="MobiDB-lite"/>
    </source>
</evidence>
<name>A0AAD9VS89_9HYME</name>
<feature type="compositionally biased region" description="Gly residues" evidence="1">
    <location>
        <begin position="805"/>
        <end position="815"/>
    </location>
</feature>
<feature type="compositionally biased region" description="Basic and acidic residues" evidence="1">
    <location>
        <begin position="530"/>
        <end position="539"/>
    </location>
</feature>
<reference evidence="2" key="2">
    <citation type="journal article" date="2023" name="Commun. Biol.">
        <title>Intrasexual cuticular hydrocarbon dimorphism in a wasp sheds light on hydrocarbon biosynthesis genes in Hymenoptera.</title>
        <authorList>
            <person name="Moris V.C."/>
            <person name="Podsiadlowski L."/>
            <person name="Martin S."/>
            <person name="Oeyen J.P."/>
            <person name="Donath A."/>
            <person name="Petersen M."/>
            <person name="Wilbrandt J."/>
            <person name="Misof B."/>
            <person name="Liedtke D."/>
            <person name="Thamm M."/>
            <person name="Scheiner R."/>
            <person name="Schmitt T."/>
            <person name="Niehuis O."/>
        </authorList>
    </citation>
    <scope>NUCLEOTIDE SEQUENCE</scope>
    <source>
        <strain evidence="2">GBR_01_08_01A</strain>
    </source>
</reference>
<dbReference type="AlphaFoldDB" id="A0AAD9VS89"/>
<evidence type="ECO:0000313" key="2">
    <source>
        <dbReference type="EMBL" id="KAK2585031.1"/>
    </source>
</evidence>
<evidence type="ECO:0000313" key="3">
    <source>
        <dbReference type="Proteomes" id="UP001258017"/>
    </source>
</evidence>
<feature type="compositionally biased region" description="Basic and acidic residues" evidence="1">
    <location>
        <begin position="689"/>
        <end position="710"/>
    </location>
</feature>
<feature type="region of interest" description="Disordered" evidence="1">
    <location>
        <begin position="400"/>
        <end position="821"/>
    </location>
</feature>
<dbReference type="InterPro" id="IPR031959">
    <property type="entry name" value="DUF4779"/>
</dbReference>
<dbReference type="Pfam" id="PF16009">
    <property type="entry name" value="DUF4779"/>
    <property type="match status" value="1"/>
</dbReference>
<feature type="compositionally biased region" description="Basic and acidic residues" evidence="1">
    <location>
        <begin position="480"/>
        <end position="523"/>
    </location>
</feature>
<dbReference type="Proteomes" id="UP001258017">
    <property type="component" value="Unassembled WGS sequence"/>
</dbReference>
<keyword evidence="3" id="KW-1185">Reference proteome</keyword>
<dbReference type="EMBL" id="JAIFRP010000022">
    <property type="protein sequence ID" value="KAK2585031.1"/>
    <property type="molecule type" value="Genomic_DNA"/>
</dbReference>
<sequence>MGNNAEGILLEEIVLARRGNATKILGAAAVENPRKVNEQILSLINGSTDLVFPNYDPSKDQSLAESEAVIVSLENAKDLENLDHVLAFSEYESQKIDTRKDKRKILDDLSKDQAASNGQIKSTGSPLSPYLKPYYDAPRGFQPSKRNFYQDGHRPVTSSYQKISQPVNQADLGATVVNTEAPSRRFTVGHQVSPRVYKSEEEFTSSSVEVPRPTYRLPTRRTKNPNLKAKENVEKIEASVDVSPKPRKSRKKVKNLNIATPPTATTPTSVYNYAATRRRTSENKPLLPSATIQPVITPKSKSAVYKADVVAVNSQVDQNYQKPSSRSDSKLSLLKKYDIAPRPFSYTVDHAANVEKVQSTSINPVTPKTIVLAKKSPVLSDSKANPASSYQDKLNHHGNIQESDYKYKQQGPSDRPGKIHETSESNSEEKSSKSNLTSKESAGSYEDIEESIRRPQRRNDSYGVSESLEDDSDSNADSGYFDRYEHSEPSHKDHEYNDDYDKRYVRQSKDIKYQEGDQEHDGSIDVDYEETGRDQDHFNGEYPVKGNTHHLDQDKEGAQNYGHSEKSGNNGEDGHGGDHGGGHDGGDDGGDDGGEKKFTKGGKVQQEESHYQKHGKKGEKGYKSWHEHDKAEKGHHDKEQHSKEYDEKDGEKKEHEEDGGYHEEYHKDEKGQKEAEFNEKGEHKKGHSTKGEHSVHKKDEYEKKTEFFDEYHEDDDMEKDGEFYTEHEAEHGGKTKSGHHEEAEEEEKHGKLKKYEESEYHREKKGKDDEEGNESHYDHEEKYGKKGAHESGKKWMMEHGDKGGENGGGGSGNGGGDKHGR</sequence>
<feature type="compositionally biased region" description="Basic and acidic residues" evidence="1">
    <location>
        <begin position="720"/>
        <end position="804"/>
    </location>
</feature>
<feature type="compositionally biased region" description="Basic and acidic residues" evidence="1">
    <location>
        <begin position="450"/>
        <end position="460"/>
    </location>
</feature>
<gene>
    <name evidence="2" type="ORF">KPH14_008555</name>
</gene>
<organism evidence="2 3">
    <name type="scientific">Odynerus spinipes</name>
    <dbReference type="NCBI Taxonomy" id="1348599"/>
    <lineage>
        <taxon>Eukaryota</taxon>
        <taxon>Metazoa</taxon>
        <taxon>Ecdysozoa</taxon>
        <taxon>Arthropoda</taxon>
        <taxon>Hexapoda</taxon>
        <taxon>Insecta</taxon>
        <taxon>Pterygota</taxon>
        <taxon>Neoptera</taxon>
        <taxon>Endopterygota</taxon>
        <taxon>Hymenoptera</taxon>
        <taxon>Apocrita</taxon>
        <taxon>Aculeata</taxon>
        <taxon>Vespoidea</taxon>
        <taxon>Vespidae</taxon>
        <taxon>Eumeninae</taxon>
        <taxon>Odynerus</taxon>
    </lineage>
</organism>